<name>A0ABD2J921_HETSC</name>
<comment type="caution">
    <text evidence="2">The sequence shown here is derived from an EMBL/GenBank/DDBJ whole genome shotgun (WGS) entry which is preliminary data.</text>
</comment>
<proteinExistence type="predicted"/>
<reference evidence="2 3" key="1">
    <citation type="submission" date="2024-10" db="EMBL/GenBank/DDBJ databases">
        <authorList>
            <person name="Kim D."/>
        </authorList>
    </citation>
    <scope>NUCLEOTIDE SEQUENCE [LARGE SCALE GENOMIC DNA]</scope>
    <source>
        <strain evidence="2">Taebaek</strain>
    </source>
</reference>
<dbReference type="AlphaFoldDB" id="A0ABD2J921"/>
<evidence type="ECO:0000256" key="1">
    <source>
        <dbReference type="SAM" id="MobiDB-lite"/>
    </source>
</evidence>
<keyword evidence="3" id="KW-1185">Reference proteome</keyword>
<dbReference type="Proteomes" id="UP001620645">
    <property type="component" value="Unassembled WGS sequence"/>
</dbReference>
<protein>
    <submittedName>
        <fullName evidence="2">Uncharacterized protein</fullName>
    </submittedName>
</protein>
<sequence>MDLTSVGPSVAPLAFSSSSTDASAVELPYAAPNFGTPTEKLLLGGELIAVPSALLADEKIFRSVLCPKSFWSLSQASRDHLEHFLPLPSTSSAIKSSSVSVARRNCGAPLDELLSCAFTSDPNFCFGNPLAKFFARIRNGYFSSPEQVQLRDHRRVLYDHYIRHYQMNLLKTLLINSHVLLEQSTMLNSLDEHVRLNPRTFCSLRKLAKHKEVRARAQLRAKRMIKDCRVRAGQVEADGCSSDDSAPADDVDDLAPVPPNARSTLYEPKMSSVDLDLYQPSRAKDVQTLYREYALLRETEPDCPSLDISDITLEEVYERAGISFQAERNFSRITEQMVKQKQQQQQQHHQMNQMQPQTMPPN</sequence>
<feature type="region of interest" description="Disordered" evidence="1">
    <location>
        <begin position="336"/>
        <end position="362"/>
    </location>
</feature>
<gene>
    <name evidence="2" type="ORF">niasHS_005354</name>
</gene>
<accession>A0ABD2J921</accession>
<feature type="region of interest" description="Disordered" evidence="1">
    <location>
        <begin position="236"/>
        <end position="255"/>
    </location>
</feature>
<evidence type="ECO:0000313" key="3">
    <source>
        <dbReference type="Proteomes" id="UP001620645"/>
    </source>
</evidence>
<organism evidence="2 3">
    <name type="scientific">Heterodera schachtii</name>
    <name type="common">Sugarbeet cyst nematode worm</name>
    <name type="synonym">Tylenchus schachtii</name>
    <dbReference type="NCBI Taxonomy" id="97005"/>
    <lineage>
        <taxon>Eukaryota</taxon>
        <taxon>Metazoa</taxon>
        <taxon>Ecdysozoa</taxon>
        <taxon>Nematoda</taxon>
        <taxon>Chromadorea</taxon>
        <taxon>Rhabditida</taxon>
        <taxon>Tylenchina</taxon>
        <taxon>Tylenchomorpha</taxon>
        <taxon>Tylenchoidea</taxon>
        <taxon>Heteroderidae</taxon>
        <taxon>Heteroderinae</taxon>
        <taxon>Heterodera</taxon>
    </lineage>
</organism>
<dbReference type="EMBL" id="JBICCN010000185">
    <property type="protein sequence ID" value="KAL3087115.1"/>
    <property type="molecule type" value="Genomic_DNA"/>
</dbReference>
<evidence type="ECO:0000313" key="2">
    <source>
        <dbReference type="EMBL" id="KAL3087115.1"/>
    </source>
</evidence>